<protein>
    <submittedName>
        <fullName evidence="1">Uncharacterized protein</fullName>
    </submittedName>
</protein>
<sequence length="233" mass="26355">MAHYDIFRHHLLITAPAYGYALWDPDPGNLYPAVEVGDVGYIREGRFHRLFNVLLPAKHPSHRKGVPEYHEQLNIEDHIIHGTLSPHNFCSTCVSLGPESDRQADGPKQVGEVSFLCRMNQGAVLCLPIKAKKEDTVAIKRFGKWMIKHIDTWFAWAQQLELGVDRMEDIILVTGTHRTRSCTNVAFPGGREDARVSFRAKVDHPDDTVTINWQFSHEHIRGAHLNPGPDGKV</sequence>
<organism evidence="1 2">
    <name type="scientific">Lactarius akahatsu</name>
    <dbReference type="NCBI Taxonomy" id="416441"/>
    <lineage>
        <taxon>Eukaryota</taxon>
        <taxon>Fungi</taxon>
        <taxon>Dikarya</taxon>
        <taxon>Basidiomycota</taxon>
        <taxon>Agaricomycotina</taxon>
        <taxon>Agaricomycetes</taxon>
        <taxon>Russulales</taxon>
        <taxon>Russulaceae</taxon>
        <taxon>Lactarius</taxon>
    </lineage>
</organism>
<comment type="caution">
    <text evidence="1">The sequence shown here is derived from an EMBL/GenBank/DDBJ whole genome shotgun (WGS) entry which is preliminary data.</text>
</comment>
<evidence type="ECO:0000313" key="1">
    <source>
        <dbReference type="EMBL" id="KAH8979799.1"/>
    </source>
</evidence>
<accession>A0AAD4LB62</accession>
<name>A0AAD4LB62_9AGAM</name>
<dbReference type="AlphaFoldDB" id="A0AAD4LB62"/>
<evidence type="ECO:0000313" key="2">
    <source>
        <dbReference type="Proteomes" id="UP001201163"/>
    </source>
</evidence>
<dbReference type="Proteomes" id="UP001201163">
    <property type="component" value="Unassembled WGS sequence"/>
</dbReference>
<proteinExistence type="predicted"/>
<gene>
    <name evidence="1" type="ORF">EDB92DRAFT_1902762</name>
</gene>
<reference evidence="1" key="1">
    <citation type="submission" date="2022-01" db="EMBL/GenBank/DDBJ databases">
        <title>Comparative genomics reveals a dynamic genome evolution in the ectomycorrhizal milk-cap (Lactarius) mushrooms.</title>
        <authorList>
            <consortium name="DOE Joint Genome Institute"/>
            <person name="Lebreton A."/>
            <person name="Tang N."/>
            <person name="Kuo A."/>
            <person name="LaButti K."/>
            <person name="Drula E."/>
            <person name="Barry K."/>
            <person name="Clum A."/>
            <person name="Lipzen A."/>
            <person name="Mousain D."/>
            <person name="Ng V."/>
            <person name="Wang R."/>
            <person name="Wang X."/>
            <person name="Dai Y."/>
            <person name="Henrissat B."/>
            <person name="Grigoriev I.V."/>
            <person name="Guerin-Laguette A."/>
            <person name="Yu F."/>
            <person name="Martin F.M."/>
        </authorList>
    </citation>
    <scope>NUCLEOTIDE SEQUENCE</scope>
    <source>
        <strain evidence="1">QP</strain>
    </source>
</reference>
<dbReference type="EMBL" id="JAKELL010000156">
    <property type="protein sequence ID" value="KAH8979799.1"/>
    <property type="molecule type" value="Genomic_DNA"/>
</dbReference>
<keyword evidence="2" id="KW-1185">Reference proteome</keyword>